<feature type="domain" description="Glycosyl hydrolase family 95 catalytic" evidence="4">
    <location>
        <begin position="278"/>
        <end position="680"/>
    </location>
</feature>
<evidence type="ECO:0000259" key="4">
    <source>
        <dbReference type="Pfam" id="PF22124"/>
    </source>
</evidence>
<keyword evidence="6" id="KW-1185">Reference proteome</keyword>
<dbReference type="Proteomes" id="UP001164653">
    <property type="component" value="Chromosome"/>
</dbReference>
<dbReference type="KEGG" id="dpf:ON006_11190"/>
<dbReference type="InterPro" id="IPR016518">
    <property type="entry name" value="Alpha-L-fucosidase"/>
</dbReference>
<protein>
    <submittedName>
        <fullName evidence="5">Glycoside hydrolase family 95 protein</fullName>
    </submittedName>
</protein>
<evidence type="ECO:0000256" key="1">
    <source>
        <dbReference type="SAM" id="SignalP"/>
    </source>
</evidence>
<dbReference type="SUPFAM" id="SSF48208">
    <property type="entry name" value="Six-hairpin glycosidases"/>
    <property type="match status" value="1"/>
</dbReference>
<evidence type="ECO:0000259" key="3">
    <source>
        <dbReference type="Pfam" id="PF21307"/>
    </source>
</evidence>
<dbReference type="PANTHER" id="PTHR31084">
    <property type="entry name" value="ALPHA-L-FUCOSIDASE 2"/>
    <property type="match status" value="1"/>
</dbReference>
<dbReference type="EMBL" id="CP112998">
    <property type="protein sequence ID" value="WAC14500.1"/>
    <property type="molecule type" value="Genomic_DNA"/>
</dbReference>
<dbReference type="PIRSF" id="PIRSF007663">
    <property type="entry name" value="UCP007663"/>
    <property type="match status" value="1"/>
</dbReference>
<dbReference type="InterPro" id="IPR049053">
    <property type="entry name" value="AFCA-like_C"/>
</dbReference>
<reference evidence="5" key="1">
    <citation type="submission" date="2022-11" db="EMBL/GenBank/DDBJ databases">
        <title>Dyadobacter pollutisoli sp. nov., isolated from plastic dumped soil.</title>
        <authorList>
            <person name="Kim J.M."/>
            <person name="Kim K.R."/>
            <person name="Lee J.K."/>
            <person name="Hao L."/>
            <person name="Jeon C.O."/>
        </authorList>
    </citation>
    <scope>NUCLEOTIDE SEQUENCE</scope>
    <source>
        <strain evidence="5">U1</strain>
    </source>
</reference>
<dbReference type="GO" id="GO:0004560">
    <property type="term" value="F:alpha-L-fucosidase activity"/>
    <property type="evidence" value="ECO:0007669"/>
    <property type="project" value="InterPro"/>
</dbReference>
<organism evidence="5 6">
    <name type="scientific">Dyadobacter pollutisoli</name>
    <dbReference type="NCBI Taxonomy" id="2910158"/>
    <lineage>
        <taxon>Bacteria</taxon>
        <taxon>Pseudomonadati</taxon>
        <taxon>Bacteroidota</taxon>
        <taxon>Cytophagia</taxon>
        <taxon>Cytophagales</taxon>
        <taxon>Spirosomataceae</taxon>
        <taxon>Dyadobacter</taxon>
    </lineage>
</organism>
<dbReference type="AlphaFoldDB" id="A0A9E8ND39"/>
<evidence type="ECO:0000313" key="5">
    <source>
        <dbReference type="EMBL" id="WAC14500.1"/>
    </source>
</evidence>
<proteinExistence type="predicted"/>
<dbReference type="InterPro" id="IPR012341">
    <property type="entry name" value="6hp_glycosidase-like_sf"/>
</dbReference>
<dbReference type="InterPro" id="IPR054363">
    <property type="entry name" value="GH95_cat"/>
</dbReference>
<sequence>MKHILSVILFSLFTFSAAFSQYDQKLWYKKPSGQWEDALPIGNGTLGAMVFGGVATEQIQFNEETLWTGEPRSYAHKGAYQYLGEIRSLLNDGKQKDAQNLATEQFMGQPLRQMAYQAFGDLYIDFPGHNDYTDYQRELDLTTGLAKVAYHSNGVNYSREVFASYPAKAIYIKLTGSQAGKLGFSVRTDALHAAKKISGNGNELMLEVKVDKGVLQGVARIKVLTDGDLTQLDGKITVDKATQATIVLTAATNFVNYNKVDGNPSEKTARILANAPGYDQARKVYLTDYQSLYNRFHLVLPSKTNSSLPTNERLIRFKEKPDDPSLLALYVQFARYLLISSSRKGTQPANLQGIWNHKLNPSWDSKYTVNINTEMNYWPVEMTNLSECHEPLFSMIRDVSQTGSEVAKEHYNAKGWVLHHNTDIWRGAAPINASDHGIWVTGGAWLSLHLWEHYRFTQDEEFLKNTAYPLMKGAATFFLDFLVKDPVSGKLISSPSNSPENGGLVAGPTMDHQIIRGLFRACIATSAILKTDIEFASRLGKTMEQIAPNHIGKYGQLQEWMTDLDDSASHHRHVSHLWGVYPGEEITPSKTPDLIQAAKKSLQFRGDDGTGWSLAWKINYWARFLDAEHAYTMIRKLFNPVIDASQKMSGGGSYPNLFDAHPPFQIDGNFGGAAGILELLVQSHLGELHLLPALPASLPDGKISGLCARGGFELTLEWKEGKLTTIHILSKTGNACKVRYGNKVATFATVKGKVYKLDGNLTMDR</sequence>
<dbReference type="Pfam" id="PF21307">
    <property type="entry name" value="Glyco_hydro_95_C"/>
    <property type="match status" value="1"/>
</dbReference>
<dbReference type="Pfam" id="PF22124">
    <property type="entry name" value="Glyco_hydro_95_cat"/>
    <property type="match status" value="1"/>
</dbReference>
<feature type="signal peptide" evidence="1">
    <location>
        <begin position="1"/>
        <end position="20"/>
    </location>
</feature>
<dbReference type="InterPro" id="IPR027414">
    <property type="entry name" value="GH95_N_dom"/>
</dbReference>
<name>A0A9E8ND39_9BACT</name>
<feature type="chain" id="PRO_5039111898" evidence="1">
    <location>
        <begin position="21"/>
        <end position="765"/>
    </location>
</feature>
<keyword evidence="5" id="KW-0378">Hydrolase</keyword>
<dbReference type="GO" id="GO:0005975">
    <property type="term" value="P:carbohydrate metabolic process"/>
    <property type="evidence" value="ECO:0007669"/>
    <property type="project" value="InterPro"/>
</dbReference>
<feature type="domain" description="Glycosyl hydrolase family 95 N-terminal" evidence="2">
    <location>
        <begin position="26"/>
        <end position="256"/>
    </location>
</feature>
<dbReference type="PANTHER" id="PTHR31084:SF0">
    <property type="entry name" value="ALPHA-L-FUCOSIDASE 2"/>
    <property type="match status" value="1"/>
</dbReference>
<dbReference type="Pfam" id="PF14498">
    <property type="entry name" value="Glyco_hyd_65N_2"/>
    <property type="match status" value="1"/>
</dbReference>
<gene>
    <name evidence="5" type="ORF">ON006_11190</name>
</gene>
<feature type="domain" description="Alpha fucosidase A-like C-terminal" evidence="3">
    <location>
        <begin position="682"/>
        <end position="748"/>
    </location>
</feature>
<evidence type="ECO:0000259" key="2">
    <source>
        <dbReference type="Pfam" id="PF14498"/>
    </source>
</evidence>
<dbReference type="RefSeq" id="WP_244819869.1">
    <property type="nucleotide sequence ID" value="NZ_CP112998.1"/>
</dbReference>
<evidence type="ECO:0000313" key="6">
    <source>
        <dbReference type="Proteomes" id="UP001164653"/>
    </source>
</evidence>
<accession>A0A9E8ND39</accession>
<dbReference type="InterPro" id="IPR008928">
    <property type="entry name" value="6-hairpin_glycosidase_sf"/>
</dbReference>
<dbReference type="Gene3D" id="1.50.10.10">
    <property type="match status" value="1"/>
</dbReference>
<keyword evidence="1" id="KW-0732">Signal</keyword>